<evidence type="ECO:0000313" key="2">
    <source>
        <dbReference type="EMBL" id="SEU15222.1"/>
    </source>
</evidence>
<name>A0A1G6ZBW1_9EURY</name>
<sequence>PADSNRNERWWTANRNIPTLGFLRLQAEEDVNSSIVYEALNLCLTA</sequence>
<evidence type="ECO:0000313" key="1">
    <source>
        <dbReference type="EMBL" id="SDE00080.1"/>
    </source>
</evidence>
<evidence type="ECO:0000313" key="3">
    <source>
        <dbReference type="Proteomes" id="UP000199320"/>
    </source>
</evidence>
<evidence type="ECO:0000313" key="4">
    <source>
        <dbReference type="Proteomes" id="UP000324021"/>
    </source>
</evidence>
<dbReference type="Proteomes" id="UP000199320">
    <property type="component" value="Unassembled WGS sequence"/>
</dbReference>
<reference evidence="2" key="2">
    <citation type="submission" date="2016-10" db="EMBL/GenBank/DDBJ databases">
        <authorList>
            <person name="de Groot N.N."/>
        </authorList>
    </citation>
    <scope>NUCLEOTIDE SEQUENCE [LARGE SCALE GENOMIC DNA]</scope>
    <source>
        <strain evidence="2">CDM_6</strain>
    </source>
</reference>
<protein>
    <submittedName>
        <fullName evidence="1">Uncharacterized protein</fullName>
    </submittedName>
</protein>
<keyword evidence="3" id="KW-1185">Reference proteome</keyword>
<accession>A0A1G6ZBW1</accession>
<gene>
    <name evidence="2" type="ORF">SAMN04488694_1756</name>
    <name evidence="1" type="ORF">SAMN05192552_10951</name>
</gene>
<dbReference type="EMBL" id="FOIC01000075">
    <property type="protein sequence ID" value="SEU15222.1"/>
    <property type="molecule type" value="Genomic_DNA"/>
</dbReference>
<feature type="non-terminal residue" evidence="1">
    <location>
        <position position="1"/>
    </location>
</feature>
<organism evidence="1 4">
    <name type="scientific">Natrinema hispanicum</name>
    <dbReference type="NCBI Taxonomy" id="392421"/>
    <lineage>
        <taxon>Archaea</taxon>
        <taxon>Methanobacteriati</taxon>
        <taxon>Methanobacteriota</taxon>
        <taxon>Stenosarchaea group</taxon>
        <taxon>Halobacteria</taxon>
        <taxon>Halobacteriales</taxon>
        <taxon>Natrialbaceae</taxon>
        <taxon>Natrinema</taxon>
    </lineage>
</organism>
<dbReference type="EMBL" id="FMZP01000095">
    <property type="protein sequence ID" value="SDE00080.1"/>
    <property type="molecule type" value="Genomic_DNA"/>
</dbReference>
<dbReference type="Proteomes" id="UP000324021">
    <property type="component" value="Unassembled WGS sequence"/>
</dbReference>
<proteinExistence type="predicted"/>
<reference evidence="3 4" key="1">
    <citation type="submission" date="2016-10" db="EMBL/GenBank/DDBJ databases">
        <authorList>
            <person name="Varghese N."/>
            <person name="Submissions S."/>
        </authorList>
    </citation>
    <scope>NUCLEOTIDE SEQUENCE [LARGE SCALE GENOMIC DNA]</scope>
    <source>
        <strain evidence="1 4">CDM_1</strain>
        <strain evidence="3">CDM_6</strain>
    </source>
</reference>
<dbReference type="AlphaFoldDB" id="A0A1G6ZBW1"/>